<reference evidence="1 2" key="1">
    <citation type="submission" date="2023-09" db="EMBL/GenBank/DDBJ databases">
        <authorList>
            <person name="Golyshina O.V."/>
            <person name="Lunev E.A."/>
            <person name="Bargiela R."/>
            <person name="Gaines M.C."/>
            <person name="Daum B."/>
            <person name="Bale N.J."/>
            <person name="Koenen M."/>
            <person name="Sinninghe Damst J.S."/>
            <person name="Yakimov M."/>
            <person name="Golyshin P.N."/>
        </authorList>
    </citation>
    <scope>NUCLEOTIDE SEQUENCE [LARGE SCALE GENOMIC DNA]</scope>
    <source>
        <strain evidence="1 2">M1</strain>
    </source>
</reference>
<name>A0AAX4NHH5_9ARCH</name>
<dbReference type="InterPro" id="IPR043958">
    <property type="entry name" value="Ta1207"/>
</dbReference>
<dbReference type="EMBL" id="CP133772">
    <property type="protein sequence ID" value="WYY00231.1"/>
    <property type="molecule type" value="Genomic_DNA"/>
</dbReference>
<organism evidence="1 2">
    <name type="scientific">Oxyplasma meridianum</name>
    <dbReference type="NCBI Taxonomy" id="3073602"/>
    <lineage>
        <taxon>Archaea</taxon>
        <taxon>Methanobacteriati</taxon>
        <taxon>Thermoplasmatota</taxon>
        <taxon>Thermoplasmata</taxon>
        <taxon>Thermoplasmatales</taxon>
        <taxon>Thermoplasmataceae</taxon>
        <taxon>Oxyplasma</taxon>
    </lineage>
</organism>
<protein>
    <submittedName>
        <fullName evidence="1">Uncharacterized protein</fullName>
    </submittedName>
</protein>
<evidence type="ECO:0000313" key="2">
    <source>
        <dbReference type="Proteomes" id="UP001451606"/>
    </source>
</evidence>
<evidence type="ECO:0000313" key="1">
    <source>
        <dbReference type="EMBL" id="WYY00231.1"/>
    </source>
</evidence>
<accession>A0AAX4NHH5</accession>
<dbReference type="AlphaFoldDB" id="A0AAX4NHH5"/>
<gene>
    <name evidence="1" type="ORF">OXIME_000794</name>
</gene>
<dbReference type="GeneID" id="95967528"/>
<sequence>MLIRDIDRKLDMRLVLKVRQATELFNVTSELDIKLPTYVYGVDGTSRISTYFPKILKGVNMMALLNRFNATEREDSYVVDSRINNLEDLAIIGKLIDLPSFVINRADMYRGFLNIYARFHSSQIDAVSDLVAQYTADSENARVEWLGPSQGIIRIMDLINSDYPVSILTYEFSLWNEDKNEIDLAHEAEIIGELKNSQDKDSYLRLVVYSHHVISNPINNLLPISTKDNIYEFRFSSPFLKSVRSDANKNHIMRLRHFVKPAGDKLRVTVFLPRSSMYEYYSLLYSKARKNDHGVTIMHLLPYSSDVWEFL</sequence>
<dbReference type="RefSeq" id="WP_393972181.1">
    <property type="nucleotide sequence ID" value="NZ_CP133772.1"/>
</dbReference>
<dbReference type="Proteomes" id="UP001451606">
    <property type="component" value="Chromosome"/>
</dbReference>
<proteinExistence type="predicted"/>
<dbReference type="Pfam" id="PF19020">
    <property type="entry name" value="Ta1207"/>
    <property type="match status" value="1"/>
</dbReference>
<keyword evidence="2" id="KW-1185">Reference proteome</keyword>
<dbReference type="KEGG" id="omr:OXIME_000794"/>